<sequence length="614" mass="66785">MKRAIGMAWEAACGAAADEEAQREIRAAQEWPIETERLGRREGRGGAAGEAWVAAEGLEAGKLEAMAKAARQAGECLRGRSLLREEATALLAESSLREEPEALRALQLAALLGAARLRAAVQPAAAGSARRSRALRCRRCGSGEERMRRTRCASCGRSGCAVCEACATLGRSRECGLLALGAAPREQLLLAPPVSAEQQDAAPDAVLDRWGLSPAQRSASTDAVRFLRENAFAAAPARLPETRPVERHNVPSRPGQHFLSPLRKLLTLRAGQPFTFDRSFLLWAVTGAGKTEMIFPLLETVLRAGGRALVATPRRDVVLELAPRLAKAFPNDSMAVLYGGSEDRWRNAGLTLATTHQLFRFQEAFDLVLIDELDAFPYHNDPLLHFAAVKARKPAGATVLLSATPPPALQRAVRRGSQPCARVPVRYHRHPLPVPRRLGMPPMKRWVRKGHLPPALAKAIVRSVERGAQLFLFVPYIKHVAPLVELLRRHADEFGLAPEAIDGTSSVDEARALKVSAFRAAELRILVTTTILERGVTIPRSDVFILEAEQAQFDEAALVQMAGRAGRSADDPHGKVIFCSSYLSQSQRGAIGQITAMNRLARKKGFMLKEATAR</sequence>
<keyword evidence="3" id="KW-0238">DNA-binding</keyword>
<keyword evidence="7" id="KW-1185">Reference proteome</keyword>
<dbReference type="InterPro" id="IPR027417">
    <property type="entry name" value="P-loop_NTPase"/>
</dbReference>
<evidence type="ECO:0000259" key="4">
    <source>
        <dbReference type="PROSITE" id="PS51192"/>
    </source>
</evidence>
<dbReference type="GO" id="GO:0005524">
    <property type="term" value="F:ATP binding"/>
    <property type="evidence" value="ECO:0007669"/>
    <property type="project" value="UniProtKB-KW"/>
</dbReference>
<dbReference type="GO" id="GO:0006302">
    <property type="term" value="P:double-strand break repair"/>
    <property type="evidence" value="ECO:0007669"/>
    <property type="project" value="TreeGrafter"/>
</dbReference>
<evidence type="ECO:0000256" key="1">
    <source>
        <dbReference type="ARBA" id="ARBA00022741"/>
    </source>
</evidence>
<dbReference type="Pfam" id="PF00271">
    <property type="entry name" value="Helicase_C"/>
    <property type="match status" value="1"/>
</dbReference>
<dbReference type="Pfam" id="PF00270">
    <property type="entry name" value="DEAD"/>
    <property type="match status" value="1"/>
</dbReference>
<dbReference type="InterPro" id="IPR011545">
    <property type="entry name" value="DEAD/DEAH_box_helicase_dom"/>
</dbReference>
<evidence type="ECO:0000313" key="7">
    <source>
        <dbReference type="Proteomes" id="UP000564644"/>
    </source>
</evidence>
<gene>
    <name evidence="6" type="ORF">H7C18_15200</name>
</gene>
<dbReference type="PANTHER" id="PTHR30580">
    <property type="entry name" value="PRIMOSOMAL PROTEIN N"/>
    <property type="match status" value="1"/>
</dbReference>
<dbReference type="SMART" id="SM00487">
    <property type="entry name" value="DEXDc"/>
    <property type="match status" value="1"/>
</dbReference>
<dbReference type="SMART" id="SM00490">
    <property type="entry name" value="HELICc"/>
    <property type="match status" value="1"/>
</dbReference>
<dbReference type="InterPro" id="IPR014001">
    <property type="entry name" value="Helicase_ATP-bd"/>
</dbReference>
<dbReference type="PROSITE" id="PS51192">
    <property type="entry name" value="HELICASE_ATP_BIND_1"/>
    <property type="match status" value="1"/>
</dbReference>
<evidence type="ECO:0000313" key="6">
    <source>
        <dbReference type="EMBL" id="MBB6732265.1"/>
    </source>
</evidence>
<reference evidence="6 7" key="1">
    <citation type="submission" date="2020-08" db="EMBL/GenBank/DDBJ databases">
        <title>Cohnella phylogeny.</title>
        <authorList>
            <person name="Dunlap C."/>
        </authorList>
    </citation>
    <scope>NUCLEOTIDE SEQUENCE [LARGE SCALE GENOMIC DNA]</scope>
    <source>
        <strain evidence="6 7">CBP 2801</strain>
    </source>
</reference>
<keyword evidence="1" id="KW-0547">Nucleotide-binding</keyword>
<feature type="domain" description="Helicase ATP-binding" evidence="4">
    <location>
        <begin position="271"/>
        <end position="423"/>
    </location>
</feature>
<dbReference type="AlphaFoldDB" id="A0A7X0VW92"/>
<evidence type="ECO:0000256" key="3">
    <source>
        <dbReference type="ARBA" id="ARBA00023125"/>
    </source>
</evidence>
<dbReference type="GO" id="GO:0003677">
    <property type="term" value="F:DNA binding"/>
    <property type="evidence" value="ECO:0007669"/>
    <property type="project" value="UniProtKB-KW"/>
</dbReference>
<dbReference type="EMBL" id="JACJVO010000018">
    <property type="protein sequence ID" value="MBB6732265.1"/>
    <property type="molecule type" value="Genomic_DNA"/>
</dbReference>
<name>A0A7X0VW92_9BACL</name>
<dbReference type="PROSITE" id="PS51194">
    <property type="entry name" value="HELICASE_CTER"/>
    <property type="match status" value="1"/>
</dbReference>
<comment type="caution">
    <text evidence="6">The sequence shown here is derived from an EMBL/GenBank/DDBJ whole genome shotgun (WGS) entry which is preliminary data.</text>
</comment>
<evidence type="ECO:0000256" key="2">
    <source>
        <dbReference type="ARBA" id="ARBA00022840"/>
    </source>
</evidence>
<dbReference type="GO" id="GO:0006310">
    <property type="term" value="P:DNA recombination"/>
    <property type="evidence" value="ECO:0007669"/>
    <property type="project" value="TreeGrafter"/>
</dbReference>
<dbReference type="SUPFAM" id="SSF52540">
    <property type="entry name" value="P-loop containing nucleoside triphosphate hydrolases"/>
    <property type="match status" value="1"/>
</dbReference>
<keyword evidence="6" id="KW-0347">Helicase</keyword>
<organism evidence="6 7">
    <name type="scientific">Cohnella zeiphila</name>
    <dbReference type="NCBI Taxonomy" id="2761120"/>
    <lineage>
        <taxon>Bacteria</taxon>
        <taxon>Bacillati</taxon>
        <taxon>Bacillota</taxon>
        <taxon>Bacilli</taxon>
        <taxon>Bacillales</taxon>
        <taxon>Paenibacillaceae</taxon>
        <taxon>Cohnella</taxon>
    </lineage>
</organism>
<dbReference type="GO" id="GO:0043138">
    <property type="term" value="F:3'-5' DNA helicase activity"/>
    <property type="evidence" value="ECO:0007669"/>
    <property type="project" value="TreeGrafter"/>
</dbReference>
<dbReference type="Gene3D" id="3.40.50.300">
    <property type="entry name" value="P-loop containing nucleotide triphosphate hydrolases"/>
    <property type="match status" value="2"/>
</dbReference>
<dbReference type="Proteomes" id="UP000564644">
    <property type="component" value="Unassembled WGS sequence"/>
</dbReference>
<dbReference type="InterPro" id="IPR001650">
    <property type="entry name" value="Helicase_C-like"/>
</dbReference>
<accession>A0A7X0VW92</accession>
<dbReference type="GO" id="GO:0006270">
    <property type="term" value="P:DNA replication initiation"/>
    <property type="evidence" value="ECO:0007669"/>
    <property type="project" value="TreeGrafter"/>
</dbReference>
<protein>
    <submittedName>
        <fullName evidence="6">DEAD/DEAH box helicase family protein</fullName>
    </submittedName>
</protein>
<evidence type="ECO:0000259" key="5">
    <source>
        <dbReference type="PROSITE" id="PS51194"/>
    </source>
</evidence>
<keyword evidence="2" id="KW-0067">ATP-binding</keyword>
<proteinExistence type="predicted"/>
<feature type="domain" description="Helicase C-terminal" evidence="5">
    <location>
        <begin position="455"/>
        <end position="605"/>
    </location>
</feature>
<keyword evidence="6" id="KW-0378">Hydrolase</keyword>
<dbReference type="PANTHER" id="PTHR30580:SF1">
    <property type="entry name" value="COMF OPERON PROTEIN 1"/>
    <property type="match status" value="1"/>
</dbReference>